<dbReference type="PROSITE" id="PS51375">
    <property type="entry name" value="PPR"/>
    <property type="match status" value="3"/>
</dbReference>
<dbReference type="SUPFAM" id="SSF48452">
    <property type="entry name" value="TPR-like"/>
    <property type="match status" value="1"/>
</dbReference>
<dbReference type="Gene3D" id="1.25.40.10">
    <property type="entry name" value="Tetratricopeptide repeat domain"/>
    <property type="match status" value="4"/>
</dbReference>
<dbReference type="Pfam" id="PF01535">
    <property type="entry name" value="PPR"/>
    <property type="match status" value="3"/>
</dbReference>
<dbReference type="NCBIfam" id="TIGR00756">
    <property type="entry name" value="PPR"/>
    <property type="match status" value="6"/>
</dbReference>
<evidence type="ECO:0000256" key="2">
    <source>
        <dbReference type="PROSITE-ProRule" id="PRU00708"/>
    </source>
</evidence>
<sequence>MARISIREILRFKNPIFTSPTLIHSKPHFPTCSSLDLASQSRISLYHPSLLPLQKCRDLRQLFQIQAHLITSGLFQDPFPASRILKFSADSCDLDYTILIFRYIDSPDTFCINTVIKAFSHSSVPHQAVAFYFEMMRNGFFPNSFTFPPLFNSCAKICSSESGGKCHGQAIKNGVNDVVPVHNSLIHMYASCGLIESARRLFDSMSQRDLVSWNSIVDGYAKLDDLDNAHRLFDAMPDRNVVSWNIMIARYLKGGNPGCGLKLFRDMAKTGLKGSDTTMVSVLTACGRSARLKEGRSVHGSLIRTFMKSSLILDTALIDMYSKCGRVECARKLFDRMLERNLVSWNAMILGCSIRGCPEDGLTLFAEMVGRTGSEDSDSVHGNSRSLHVERHVLPDEVTFIGVLCACARAGLLLEGRYHFSQMTNVYSIKPKFAHYWCMANLFAGVGLVQEAEQVLRSMPEEKDDGSSESLVWAGLLGSCRFRGDIDLGERIAKRLIELEPQNASTYALLSNVYAVAGRWEDVAVVKEMLKESGVKKNPGSSLVDLNDIVHKFKVGDKSQQGMEEVYMMMDELLQRLSLPRTGSPQPLLHMTDTEI</sequence>
<dbReference type="Pfam" id="PF20431">
    <property type="entry name" value="E_motif"/>
    <property type="match status" value="1"/>
</dbReference>
<organism evidence="3 4">
    <name type="scientific">Tetracentron sinense</name>
    <name type="common">Spur-leaf</name>
    <dbReference type="NCBI Taxonomy" id="13715"/>
    <lineage>
        <taxon>Eukaryota</taxon>
        <taxon>Viridiplantae</taxon>
        <taxon>Streptophyta</taxon>
        <taxon>Embryophyta</taxon>
        <taxon>Tracheophyta</taxon>
        <taxon>Spermatophyta</taxon>
        <taxon>Magnoliopsida</taxon>
        <taxon>Trochodendrales</taxon>
        <taxon>Trochodendraceae</taxon>
        <taxon>Tetracentron</taxon>
    </lineage>
</organism>
<evidence type="ECO:0000313" key="4">
    <source>
        <dbReference type="Proteomes" id="UP000655225"/>
    </source>
</evidence>
<keyword evidence="4" id="KW-1185">Reference proteome</keyword>
<dbReference type="InterPro" id="IPR046960">
    <property type="entry name" value="PPR_At4g14850-like_plant"/>
</dbReference>
<dbReference type="AlphaFoldDB" id="A0A834ZRV4"/>
<feature type="repeat" description="PPR" evidence="2">
    <location>
        <begin position="209"/>
        <end position="243"/>
    </location>
</feature>
<dbReference type="PANTHER" id="PTHR47926">
    <property type="entry name" value="PENTATRICOPEPTIDE REPEAT-CONTAINING PROTEIN"/>
    <property type="match status" value="1"/>
</dbReference>
<dbReference type="FunFam" id="1.25.40.10:FF:000470">
    <property type="entry name" value="Pentatricopeptide repeat-containing protein At5g66520"/>
    <property type="match status" value="1"/>
</dbReference>
<accession>A0A834ZRV4</accession>
<protein>
    <recommendedName>
        <fullName evidence="5">Pentatricopeptide repeat-containing protein</fullName>
    </recommendedName>
</protein>
<reference evidence="3 4" key="1">
    <citation type="submission" date="2020-04" db="EMBL/GenBank/DDBJ databases">
        <title>Plant Genome Project.</title>
        <authorList>
            <person name="Zhang R.-G."/>
        </authorList>
    </citation>
    <scope>NUCLEOTIDE SEQUENCE [LARGE SCALE GENOMIC DNA]</scope>
    <source>
        <strain evidence="3">YNK0</strain>
        <tissue evidence="3">Leaf</tissue>
    </source>
</reference>
<dbReference type="OMA" id="VMILAHC"/>
<evidence type="ECO:0000256" key="1">
    <source>
        <dbReference type="ARBA" id="ARBA00022737"/>
    </source>
</evidence>
<dbReference type="InterPro" id="IPR011990">
    <property type="entry name" value="TPR-like_helical_dom_sf"/>
</dbReference>
<dbReference type="FunFam" id="1.25.40.10:FF:001237">
    <property type="entry name" value="Pentatricopeptide repeat-containing protein"/>
    <property type="match status" value="1"/>
</dbReference>
<dbReference type="GO" id="GO:0009451">
    <property type="term" value="P:RNA modification"/>
    <property type="evidence" value="ECO:0007669"/>
    <property type="project" value="InterPro"/>
</dbReference>
<dbReference type="InterPro" id="IPR046848">
    <property type="entry name" value="E_motif"/>
</dbReference>
<proteinExistence type="predicted"/>
<dbReference type="PANTHER" id="PTHR47926:SF365">
    <property type="entry name" value="DYW DOMAIN-CONTAINING PROTEIN"/>
    <property type="match status" value="1"/>
</dbReference>
<dbReference type="EMBL" id="JABCRI010000002">
    <property type="protein sequence ID" value="KAF8410395.1"/>
    <property type="molecule type" value="Genomic_DNA"/>
</dbReference>
<evidence type="ECO:0000313" key="3">
    <source>
        <dbReference type="EMBL" id="KAF8410395.1"/>
    </source>
</evidence>
<dbReference type="Pfam" id="PF13041">
    <property type="entry name" value="PPR_2"/>
    <property type="match status" value="2"/>
</dbReference>
<evidence type="ECO:0008006" key="5">
    <source>
        <dbReference type="Google" id="ProtNLM"/>
    </source>
</evidence>
<dbReference type="Proteomes" id="UP000655225">
    <property type="component" value="Unassembled WGS sequence"/>
</dbReference>
<feature type="repeat" description="PPR" evidence="2">
    <location>
        <begin position="108"/>
        <end position="142"/>
    </location>
</feature>
<name>A0A834ZRV4_TETSI</name>
<dbReference type="OrthoDB" id="1868351at2759"/>
<keyword evidence="1" id="KW-0677">Repeat</keyword>
<dbReference type="InterPro" id="IPR002885">
    <property type="entry name" value="PPR_rpt"/>
</dbReference>
<feature type="repeat" description="PPR" evidence="2">
    <location>
        <begin position="310"/>
        <end position="344"/>
    </location>
</feature>
<comment type="caution">
    <text evidence="3">The sequence shown here is derived from an EMBL/GenBank/DDBJ whole genome shotgun (WGS) entry which is preliminary data.</text>
</comment>
<gene>
    <name evidence="3" type="ORF">HHK36_002924</name>
</gene>
<dbReference type="GO" id="GO:0003723">
    <property type="term" value="F:RNA binding"/>
    <property type="evidence" value="ECO:0007669"/>
    <property type="project" value="InterPro"/>
</dbReference>